<evidence type="ECO:0000313" key="1">
    <source>
        <dbReference type="EMBL" id="SNR76724.1"/>
    </source>
</evidence>
<dbReference type="EMBL" id="FZOB01000005">
    <property type="protein sequence ID" value="SNR76724.1"/>
    <property type="molecule type" value="Genomic_DNA"/>
</dbReference>
<dbReference type="AlphaFoldDB" id="A0A238Z1K2"/>
<dbReference type="Proteomes" id="UP000198405">
    <property type="component" value="Unassembled WGS sequence"/>
</dbReference>
<accession>A0A238Z1K2</accession>
<reference evidence="2" key="1">
    <citation type="submission" date="2017-06" db="EMBL/GenBank/DDBJ databases">
        <authorList>
            <person name="Varghese N."/>
            <person name="Submissions S."/>
        </authorList>
    </citation>
    <scope>NUCLEOTIDE SEQUENCE [LARGE SCALE GENOMIC DNA]</scope>
    <source>
        <strain evidence="2">DSM 15668</strain>
    </source>
</reference>
<gene>
    <name evidence="1" type="ORF">SAMN06265340_105148</name>
</gene>
<evidence type="ECO:0000313" key="2">
    <source>
        <dbReference type="Proteomes" id="UP000198405"/>
    </source>
</evidence>
<name>A0A238Z1K2_9BACT</name>
<proteinExistence type="predicted"/>
<protein>
    <submittedName>
        <fullName evidence="1">Uncharacterized protein</fullName>
    </submittedName>
</protein>
<keyword evidence="2" id="KW-1185">Reference proteome</keyword>
<organism evidence="1 2">
    <name type="scientific">Desulfurobacterium atlanticum</name>
    <dbReference type="NCBI Taxonomy" id="240169"/>
    <lineage>
        <taxon>Bacteria</taxon>
        <taxon>Pseudomonadati</taxon>
        <taxon>Aquificota</taxon>
        <taxon>Aquificia</taxon>
        <taxon>Desulfurobacteriales</taxon>
        <taxon>Desulfurobacteriaceae</taxon>
        <taxon>Desulfurobacterium</taxon>
    </lineage>
</organism>
<sequence>MNLEKLALDLNTVFTGFVRSFQNVISLSYIRKSFKMKRDLLNRQCQYQDIRDVLAKHFDEISRIVERDFIDSFLCEEKCPVKKYGCVNNFV</sequence>